<sequence>MAAAARRHRDTLTETRARLDTAFALGGRAVPYLPLAVLWWPAALIALVAAVVARHRARLAAEVHAELVESAVTCTWTAC</sequence>
<name>A0ABX3YKS1_9ACTN</name>
<dbReference type="EMBL" id="MRYD01000038">
    <property type="protein sequence ID" value="OSZ60551.1"/>
    <property type="molecule type" value="Genomic_DNA"/>
</dbReference>
<keyword evidence="3" id="KW-1185">Reference proteome</keyword>
<reference evidence="2 3" key="1">
    <citation type="submission" date="2016-12" db="EMBL/GenBank/DDBJ databases">
        <title>Genome Mining:The Detection of Biosynthetic Gene Clusters to Aid in the Expression of Curamycin A produced by Streptomyces sp. strain CZA14.</title>
        <authorList>
            <person name="Durrell K.A."/>
            <person name="Kirby B.M."/>
            <person name="Khan W."/>
            <person name="Mthethwa T."/>
            <person name="Le Roes-Hill M."/>
        </authorList>
    </citation>
    <scope>NUCLEOTIDE SEQUENCE [LARGE SCALE GENOMIC DNA]</scope>
    <source>
        <strain evidence="2 3">CZA14</strain>
    </source>
</reference>
<keyword evidence="1" id="KW-0472">Membrane</keyword>
<evidence type="ECO:0000313" key="3">
    <source>
        <dbReference type="Proteomes" id="UP000194266"/>
    </source>
</evidence>
<proteinExistence type="predicted"/>
<accession>A0ABX3YKS1</accession>
<organism evidence="2 3">
    <name type="scientific">Streptomyces pharetrae CZA14</name>
    <dbReference type="NCBI Taxonomy" id="1144883"/>
    <lineage>
        <taxon>Bacteria</taxon>
        <taxon>Bacillati</taxon>
        <taxon>Actinomycetota</taxon>
        <taxon>Actinomycetes</taxon>
        <taxon>Kitasatosporales</taxon>
        <taxon>Streptomycetaceae</taxon>
        <taxon>Streptomyces</taxon>
    </lineage>
</organism>
<dbReference type="Proteomes" id="UP000194266">
    <property type="component" value="Unassembled WGS sequence"/>
</dbReference>
<keyword evidence="1" id="KW-0812">Transmembrane</keyword>
<comment type="caution">
    <text evidence="2">The sequence shown here is derived from an EMBL/GenBank/DDBJ whole genome shotgun (WGS) entry which is preliminary data.</text>
</comment>
<evidence type="ECO:0000313" key="2">
    <source>
        <dbReference type="EMBL" id="OSZ60551.1"/>
    </source>
</evidence>
<protein>
    <submittedName>
        <fullName evidence="2">Uncharacterized protein</fullName>
    </submittedName>
</protein>
<keyword evidence="1" id="KW-1133">Transmembrane helix</keyword>
<evidence type="ECO:0000256" key="1">
    <source>
        <dbReference type="SAM" id="Phobius"/>
    </source>
</evidence>
<gene>
    <name evidence="2" type="ORF">OQI_10315</name>
</gene>
<feature type="transmembrane region" description="Helical" evidence="1">
    <location>
        <begin position="32"/>
        <end position="53"/>
    </location>
</feature>
<dbReference type="RefSeq" id="WP_086169043.1">
    <property type="nucleotide sequence ID" value="NZ_MRYD01000038.1"/>
</dbReference>